<sequence>MDAELYHRQIEFFYDVYKMRYNIVSLYAADGENCAAISQPCRNYAAGIAIGNRRRAIAAGRRSDLVDGVKLRQRTAQARPAAGAVVDISSRDRAIFTSSKQSIPRRHSTMPFVAYEVVPGNNVDRYA</sequence>
<evidence type="ECO:0000313" key="1">
    <source>
        <dbReference type="EMBL" id="GBP76233.1"/>
    </source>
</evidence>
<accession>A0A4C1YMC6</accession>
<gene>
    <name evidence="1" type="ORF">EVAR_61903_1</name>
</gene>
<dbReference type="AlphaFoldDB" id="A0A4C1YMC6"/>
<proteinExistence type="predicted"/>
<evidence type="ECO:0000313" key="2">
    <source>
        <dbReference type="Proteomes" id="UP000299102"/>
    </source>
</evidence>
<keyword evidence="2" id="KW-1185">Reference proteome</keyword>
<dbReference type="EMBL" id="BGZK01001282">
    <property type="protein sequence ID" value="GBP76233.1"/>
    <property type="molecule type" value="Genomic_DNA"/>
</dbReference>
<comment type="caution">
    <text evidence="1">The sequence shown here is derived from an EMBL/GenBank/DDBJ whole genome shotgun (WGS) entry which is preliminary data.</text>
</comment>
<name>A0A4C1YMC6_EUMVA</name>
<dbReference type="Proteomes" id="UP000299102">
    <property type="component" value="Unassembled WGS sequence"/>
</dbReference>
<reference evidence="1 2" key="1">
    <citation type="journal article" date="2019" name="Commun. Biol.">
        <title>The bagworm genome reveals a unique fibroin gene that provides high tensile strength.</title>
        <authorList>
            <person name="Kono N."/>
            <person name="Nakamura H."/>
            <person name="Ohtoshi R."/>
            <person name="Tomita M."/>
            <person name="Numata K."/>
            <person name="Arakawa K."/>
        </authorList>
    </citation>
    <scope>NUCLEOTIDE SEQUENCE [LARGE SCALE GENOMIC DNA]</scope>
</reference>
<protein>
    <submittedName>
        <fullName evidence="1">Uncharacterized protein</fullName>
    </submittedName>
</protein>
<organism evidence="1 2">
    <name type="scientific">Eumeta variegata</name>
    <name type="common">Bagworm moth</name>
    <name type="synonym">Eumeta japonica</name>
    <dbReference type="NCBI Taxonomy" id="151549"/>
    <lineage>
        <taxon>Eukaryota</taxon>
        <taxon>Metazoa</taxon>
        <taxon>Ecdysozoa</taxon>
        <taxon>Arthropoda</taxon>
        <taxon>Hexapoda</taxon>
        <taxon>Insecta</taxon>
        <taxon>Pterygota</taxon>
        <taxon>Neoptera</taxon>
        <taxon>Endopterygota</taxon>
        <taxon>Lepidoptera</taxon>
        <taxon>Glossata</taxon>
        <taxon>Ditrysia</taxon>
        <taxon>Tineoidea</taxon>
        <taxon>Psychidae</taxon>
        <taxon>Oiketicinae</taxon>
        <taxon>Eumeta</taxon>
    </lineage>
</organism>